<gene>
    <name evidence="1" type="ORF">C900_03070</name>
</gene>
<evidence type="ECO:0000313" key="2">
    <source>
        <dbReference type="Proteomes" id="UP000011135"/>
    </source>
</evidence>
<comment type="caution">
    <text evidence="1">The sequence shown here is derived from an EMBL/GenBank/DDBJ whole genome shotgun (WGS) entry which is preliminary data.</text>
</comment>
<sequence length="102" mass="11768">MSTEAGIWFQNNSYPHQKLQGPPDLPVPPQPDNKAQLLEGMQYIKIEAGTLAKEITTSAYNGKTKHPGHDYFSAVEWFQFAEMHLRHHFRQKGSIDEFLKDR</sequence>
<dbReference type="PATRIC" id="fig|1237149.3.peg.2827"/>
<dbReference type="Proteomes" id="UP000011135">
    <property type="component" value="Unassembled WGS sequence"/>
</dbReference>
<dbReference type="Gene3D" id="1.20.120.450">
    <property type="entry name" value="dinb family like domain"/>
    <property type="match status" value="1"/>
</dbReference>
<dbReference type="eggNOG" id="ENOG5032T7I">
    <property type="taxonomic scope" value="Bacteria"/>
</dbReference>
<dbReference type="AlphaFoldDB" id="L8JQ73"/>
<reference evidence="1 2" key="1">
    <citation type="submission" date="2012-12" db="EMBL/GenBank/DDBJ databases">
        <title>Genome assembly of Fulvivirga imtechensis AK7.</title>
        <authorList>
            <person name="Nupur N."/>
            <person name="Khatri I."/>
            <person name="Kumar R."/>
            <person name="Subramanian S."/>
            <person name="Pinnaka A."/>
        </authorList>
    </citation>
    <scope>NUCLEOTIDE SEQUENCE [LARGE SCALE GENOMIC DNA]</scope>
    <source>
        <strain evidence="1 2">AK7</strain>
    </source>
</reference>
<organism evidence="1 2">
    <name type="scientific">Fulvivirga imtechensis AK7</name>
    <dbReference type="NCBI Taxonomy" id="1237149"/>
    <lineage>
        <taxon>Bacteria</taxon>
        <taxon>Pseudomonadati</taxon>
        <taxon>Bacteroidota</taxon>
        <taxon>Cytophagia</taxon>
        <taxon>Cytophagales</taxon>
        <taxon>Fulvivirgaceae</taxon>
        <taxon>Fulvivirga</taxon>
    </lineage>
</organism>
<dbReference type="InterPro" id="IPR034660">
    <property type="entry name" value="DinB/YfiT-like"/>
</dbReference>
<evidence type="ECO:0000313" key="1">
    <source>
        <dbReference type="EMBL" id="ELR71106.1"/>
    </source>
</evidence>
<keyword evidence="2" id="KW-1185">Reference proteome</keyword>
<protein>
    <recommendedName>
        <fullName evidence="3">DinB-like domain-containing protein</fullName>
    </recommendedName>
</protein>
<proteinExistence type="predicted"/>
<accession>L8JQ73</accession>
<dbReference type="SUPFAM" id="SSF109854">
    <property type="entry name" value="DinB/YfiT-like putative metalloenzymes"/>
    <property type="match status" value="1"/>
</dbReference>
<dbReference type="EMBL" id="AMZN01000045">
    <property type="protein sequence ID" value="ELR71106.1"/>
    <property type="molecule type" value="Genomic_DNA"/>
</dbReference>
<name>L8JQ73_9BACT</name>
<evidence type="ECO:0008006" key="3">
    <source>
        <dbReference type="Google" id="ProtNLM"/>
    </source>
</evidence>